<evidence type="ECO:0000256" key="3">
    <source>
        <dbReference type="PROSITE-ProRule" id="PRU00023"/>
    </source>
</evidence>
<dbReference type="Gene3D" id="1.25.40.20">
    <property type="entry name" value="Ankyrin repeat-containing domain"/>
    <property type="match status" value="1"/>
</dbReference>
<evidence type="ECO:0000256" key="1">
    <source>
        <dbReference type="ARBA" id="ARBA00022737"/>
    </source>
</evidence>
<feature type="repeat" description="ANK" evidence="3">
    <location>
        <begin position="407"/>
        <end position="439"/>
    </location>
</feature>
<sequence>MQGKSALSEYIRSRSSQTTTEASRFLKLVFREQLISPNHWVPCDTKILKSLLSTCIGIQVPHSDYSTCCIKLLERDRFREDHDDLWVLNHLFQNGLVVTSKIFGAAVSTEGTDMLDILRKHVVDVGKIGGPALAKAAGLGNYEAVDWLLGFGVDIKSPLPDRIYRDGLKVNTVMGMCMLTLSPTNTSMLRHLARCDAELKRTVSDQHAGDLFGLMRITVEENYVSSNVSSTVPWLLDQLEERGTEKMLRAELQALYALTAVADRCTVSEKETRLPVSHRVRKTYGLPPYPEAILGPMIAAQVGDEMIQELIRASIGINTYPEETFYERFTPIQAAAYVANYPLVVQLFKIGADVNAPARGKKGRTALQAICEWNPLSEEEKSRQHDIVNFLIKKGANINAGPVYGSHDHAAITTAAIQGNIELVTVLLAHGADPNIYPWQLTLRPYAALDLACGSCDMTKLLLNAGALSSHRGSTGYEGALLYAEFQGHNAVAGIIRDHMLQKEEQFRTKPELRDLHNAVIHKLDLEDASRHANETYDEEDMKAMKEIERLAGEHGLNYPPQPRP</sequence>
<dbReference type="Pfam" id="PF00023">
    <property type="entry name" value="Ank"/>
    <property type="match status" value="1"/>
</dbReference>
<dbReference type="InterPro" id="IPR051637">
    <property type="entry name" value="Ank_repeat_dom-contain_49"/>
</dbReference>
<dbReference type="EMBL" id="CABFNO020001523">
    <property type="protein sequence ID" value="CAG9993589.1"/>
    <property type="molecule type" value="Genomic_DNA"/>
</dbReference>
<organism evidence="4 5">
    <name type="scientific">Clonostachys byssicola</name>
    <dbReference type="NCBI Taxonomy" id="160290"/>
    <lineage>
        <taxon>Eukaryota</taxon>
        <taxon>Fungi</taxon>
        <taxon>Dikarya</taxon>
        <taxon>Ascomycota</taxon>
        <taxon>Pezizomycotina</taxon>
        <taxon>Sordariomycetes</taxon>
        <taxon>Hypocreomycetidae</taxon>
        <taxon>Hypocreales</taxon>
        <taxon>Bionectriaceae</taxon>
        <taxon>Clonostachys</taxon>
    </lineage>
</organism>
<dbReference type="PANTHER" id="PTHR24180">
    <property type="entry name" value="CYCLIN-DEPENDENT KINASE INHIBITOR 2C-RELATED"/>
    <property type="match status" value="1"/>
</dbReference>
<dbReference type="Pfam" id="PF12796">
    <property type="entry name" value="Ank_2"/>
    <property type="match status" value="1"/>
</dbReference>
<evidence type="ECO:0000313" key="4">
    <source>
        <dbReference type="EMBL" id="CAG9993589.1"/>
    </source>
</evidence>
<evidence type="ECO:0000256" key="2">
    <source>
        <dbReference type="ARBA" id="ARBA00023043"/>
    </source>
</evidence>
<dbReference type="SMART" id="SM00248">
    <property type="entry name" value="ANK"/>
    <property type="match status" value="4"/>
</dbReference>
<accession>A0A9N9UPH1</accession>
<keyword evidence="1" id="KW-0677">Repeat</keyword>
<proteinExistence type="predicted"/>
<dbReference type="PROSITE" id="PS50088">
    <property type="entry name" value="ANK_REPEAT"/>
    <property type="match status" value="1"/>
</dbReference>
<dbReference type="Proteomes" id="UP000754883">
    <property type="component" value="Unassembled WGS sequence"/>
</dbReference>
<reference evidence="4" key="1">
    <citation type="submission" date="2021-10" db="EMBL/GenBank/DDBJ databases">
        <authorList>
            <person name="Piombo E."/>
        </authorList>
    </citation>
    <scope>NUCLEOTIDE SEQUENCE</scope>
</reference>
<dbReference type="PANTHER" id="PTHR24180:SF45">
    <property type="entry name" value="POLY [ADP-RIBOSE] POLYMERASE TANKYRASE"/>
    <property type="match status" value="1"/>
</dbReference>
<dbReference type="InterPro" id="IPR036770">
    <property type="entry name" value="Ankyrin_rpt-contain_sf"/>
</dbReference>
<dbReference type="InterPro" id="IPR002110">
    <property type="entry name" value="Ankyrin_rpt"/>
</dbReference>
<name>A0A9N9UPH1_9HYPO</name>
<dbReference type="SUPFAM" id="SSF48403">
    <property type="entry name" value="Ankyrin repeat"/>
    <property type="match status" value="1"/>
</dbReference>
<keyword evidence="2 3" id="KW-0040">ANK repeat</keyword>
<evidence type="ECO:0008006" key="6">
    <source>
        <dbReference type="Google" id="ProtNLM"/>
    </source>
</evidence>
<dbReference type="OrthoDB" id="539213at2759"/>
<protein>
    <recommendedName>
        <fullName evidence="6">Ankyrin</fullName>
    </recommendedName>
</protein>
<evidence type="ECO:0000313" key="5">
    <source>
        <dbReference type="Proteomes" id="UP000754883"/>
    </source>
</evidence>
<comment type="caution">
    <text evidence="4">The sequence shown here is derived from an EMBL/GenBank/DDBJ whole genome shotgun (WGS) entry which is preliminary data.</text>
</comment>
<dbReference type="AlphaFoldDB" id="A0A9N9UPH1"/>
<keyword evidence="5" id="KW-1185">Reference proteome</keyword>
<gene>
    <name evidence="4" type="ORF">CBYS24578_00004318</name>
</gene>
<dbReference type="PROSITE" id="PS50297">
    <property type="entry name" value="ANK_REP_REGION"/>
    <property type="match status" value="1"/>
</dbReference>